<sequence>MKIIYEDTEKLIVEKPAGVLTQSARSFDTDLVSEVLTYRRSKKETAYAAVINRLDRPVGGLVLFAKTKQAAARLSKEMQQNTLNKQYYALICGKPEQSKGTFVDYLQKDAKANLSKVVSKESKEAKRAELEYEVLKTVYVQAHEQMPVTLVKIHLITGRHHQIRVQFASRGLPLLGDTRYGGQTEADCRMALQKSGKPLIQRYEIALCAYALTVDKKTYELALPWQV</sequence>
<comment type="similarity">
    <text evidence="2">Belongs to the pseudouridine synthase RluA family.</text>
</comment>
<dbReference type="EMBL" id="JBBMFS010000008">
    <property type="protein sequence ID" value="MEQ2555370.1"/>
    <property type="molecule type" value="Genomic_DNA"/>
</dbReference>
<evidence type="ECO:0000256" key="4">
    <source>
        <dbReference type="ARBA" id="ARBA00033164"/>
    </source>
</evidence>
<organism evidence="6 7">
    <name type="scientific">Lachnospira intestinalis</name>
    <dbReference type="NCBI Taxonomy" id="3133158"/>
    <lineage>
        <taxon>Bacteria</taxon>
        <taxon>Bacillati</taxon>
        <taxon>Bacillota</taxon>
        <taxon>Clostridia</taxon>
        <taxon>Lachnospirales</taxon>
        <taxon>Lachnospiraceae</taxon>
        <taxon>Lachnospira</taxon>
    </lineage>
</organism>
<proteinExistence type="inferred from homology"/>
<dbReference type="InterPro" id="IPR050188">
    <property type="entry name" value="RluA_PseudoU_synthase"/>
</dbReference>
<reference evidence="6" key="1">
    <citation type="submission" date="2024-03" db="EMBL/GenBank/DDBJ databases">
        <title>Human intestinal bacterial collection.</title>
        <authorList>
            <person name="Pauvert C."/>
            <person name="Hitch T.C.A."/>
            <person name="Clavel T."/>
        </authorList>
    </citation>
    <scope>NUCLEOTIDE SEQUENCE [LARGE SCALE GENOMIC DNA]</scope>
    <source>
        <strain evidence="6">CLA-AA-H89B</strain>
    </source>
</reference>
<comment type="caution">
    <text evidence="6">The sequence shown here is derived from an EMBL/GenBank/DDBJ whole genome shotgun (WGS) entry which is preliminary data.</text>
</comment>
<evidence type="ECO:0000259" key="5">
    <source>
        <dbReference type="Pfam" id="PF00849"/>
    </source>
</evidence>
<comment type="catalytic activity">
    <reaction evidence="1">
        <text>a uridine in RNA = a pseudouridine in RNA</text>
        <dbReference type="Rhea" id="RHEA:48348"/>
        <dbReference type="Rhea" id="RHEA-COMP:12068"/>
        <dbReference type="Rhea" id="RHEA-COMP:12069"/>
        <dbReference type="ChEBI" id="CHEBI:65314"/>
        <dbReference type="ChEBI" id="CHEBI:65315"/>
    </reaction>
</comment>
<dbReference type="InterPro" id="IPR006145">
    <property type="entry name" value="PsdUridine_synth_RsuA/RluA"/>
</dbReference>
<dbReference type="Pfam" id="PF00849">
    <property type="entry name" value="PseudoU_synth_2"/>
    <property type="match status" value="1"/>
</dbReference>
<evidence type="ECO:0000256" key="2">
    <source>
        <dbReference type="ARBA" id="ARBA00010876"/>
    </source>
</evidence>
<keyword evidence="7" id="KW-1185">Reference proteome</keyword>
<feature type="domain" description="Pseudouridine synthase RsuA/RluA-like" evidence="5">
    <location>
        <begin position="11"/>
        <end position="169"/>
    </location>
</feature>
<evidence type="ECO:0000256" key="1">
    <source>
        <dbReference type="ARBA" id="ARBA00000073"/>
    </source>
</evidence>
<evidence type="ECO:0000256" key="3">
    <source>
        <dbReference type="ARBA" id="ARBA00031870"/>
    </source>
</evidence>
<protein>
    <recommendedName>
        <fullName evidence="3">RNA pseudouridylate synthase</fullName>
    </recommendedName>
    <alternativeName>
        <fullName evidence="4">RNA-uridine isomerase</fullName>
    </alternativeName>
</protein>
<dbReference type="SUPFAM" id="SSF55120">
    <property type="entry name" value="Pseudouridine synthase"/>
    <property type="match status" value="1"/>
</dbReference>
<name>A0ABV1H7B8_9FIRM</name>
<gene>
    <name evidence="6" type="ORF">WMO37_10175</name>
</gene>
<evidence type="ECO:0000313" key="7">
    <source>
        <dbReference type="Proteomes" id="UP001546774"/>
    </source>
</evidence>
<dbReference type="InterPro" id="IPR020103">
    <property type="entry name" value="PsdUridine_synth_cat_dom_sf"/>
</dbReference>
<dbReference type="Gene3D" id="3.30.2350.10">
    <property type="entry name" value="Pseudouridine synthase"/>
    <property type="match status" value="1"/>
</dbReference>
<evidence type="ECO:0000313" key="6">
    <source>
        <dbReference type="EMBL" id="MEQ2555370.1"/>
    </source>
</evidence>
<dbReference type="PANTHER" id="PTHR21600">
    <property type="entry name" value="MITOCHONDRIAL RNA PSEUDOURIDINE SYNTHASE"/>
    <property type="match status" value="1"/>
</dbReference>
<accession>A0ABV1H7B8</accession>
<dbReference type="PANTHER" id="PTHR21600:SF87">
    <property type="entry name" value="RNA PSEUDOURIDYLATE SYNTHASE DOMAIN-CONTAINING PROTEIN 1"/>
    <property type="match status" value="1"/>
</dbReference>
<dbReference type="Proteomes" id="UP001546774">
    <property type="component" value="Unassembled WGS sequence"/>
</dbReference>
<dbReference type="CDD" id="cd02869">
    <property type="entry name" value="PseudoU_synth_RluA_like"/>
    <property type="match status" value="1"/>
</dbReference>